<evidence type="ECO:0000313" key="1">
    <source>
        <dbReference type="EMBL" id="KAH7674847.1"/>
    </source>
</evidence>
<name>A0ACB7VLF8_DIOAL</name>
<organism evidence="1 2">
    <name type="scientific">Dioscorea alata</name>
    <name type="common">Purple yam</name>
    <dbReference type="NCBI Taxonomy" id="55571"/>
    <lineage>
        <taxon>Eukaryota</taxon>
        <taxon>Viridiplantae</taxon>
        <taxon>Streptophyta</taxon>
        <taxon>Embryophyta</taxon>
        <taxon>Tracheophyta</taxon>
        <taxon>Spermatophyta</taxon>
        <taxon>Magnoliopsida</taxon>
        <taxon>Liliopsida</taxon>
        <taxon>Dioscoreales</taxon>
        <taxon>Dioscoreaceae</taxon>
        <taxon>Dioscorea</taxon>
    </lineage>
</organism>
<gene>
    <name evidence="1" type="ORF">IHE45_08G099600</name>
</gene>
<accession>A0ACB7VLF8</accession>
<proteinExistence type="predicted"/>
<sequence length="720" mass="77920">MRERKRSARSHSVREESFELAPMAFEIPTAVIRDLQIRLREHACIQSYDSPTPPLPSIADAVACFDSSLPTYLRCTRCRAGLLQGHLSTICVFCGAEQRRDGTPLTISFNSTVACRNLLDSLGLDGSETVTLEPEMNESSKKRDAPMDELVLSDLLNLELKWPLDPKVVDDDSSTKLAPSQIMPVMNLSGVDLDNFFTEKETASNAPGASNEPFLPEKQIGNPESDRFSGSENMGFSSNLHSSGVIKSSVDTKGDQFEGSFADWDADFQSAGSESFATDTKTVDHFKVSDTVKDFDAESKAEYPNLNEHIQLEINSKASSGESVKGGGKFSLNDSGADDFWSNMKTEVSNASGQSTSTSLNDNDVLKIQTNHKISISDNGTLDNLWPASGNNDSNNTRGMEDSNDLFDDWQDFTSSGVQLDVSSSPVQTDSKMSTKEQSLQTDSANLQDIDFGGFFISNGSPETQVVHNSAKKELSSTKGMQENSDIFDDWQGLPHFGKALTDIPNAQTKTGSGTTSHDLSLETKPTGVQDISFGDFVFSDSTSRLQDSQGPSSSRKELDVNSLNNNDLFDSWQDFTSFGAAPAGSLNSQSLAGVGTSLIEDSPETSSTNLQNTEFGGHLHPKVLSATETSQKVSDETNSMQPIASAVHRMNVRQEKIDGDSKTTGALNTDNSFSSASQKESAEATVEMLLSQMPDLSFMLSSDLSIPKTTNSSNFNSSS</sequence>
<dbReference type="EMBL" id="CM037018">
    <property type="protein sequence ID" value="KAH7674847.1"/>
    <property type="molecule type" value="Genomic_DNA"/>
</dbReference>
<evidence type="ECO:0000313" key="2">
    <source>
        <dbReference type="Proteomes" id="UP000827976"/>
    </source>
</evidence>
<dbReference type="Proteomes" id="UP000827976">
    <property type="component" value="Chromosome 8"/>
</dbReference>
<comment type="caution">
    <text evidence="1">The sequence shown here is derived from an EMBL/GenBank/DDBJ whole genome shotgun (WGS) entry which is preliminary data.</text>
</comment>
<reference evidence="2" key="1">
    <citation type="journal article" date="2022" name="Nat. Commun.">
        <title>Chromosome evolution and the genetic basis of agronomically important traits in greater yam.</title>
        <authorList>
            <person name="Bredeson J.V."/>
            <person name="Lyons J.B."/>
            <person name="Oniyinde I.O."/>
            <person name="Okereke N.R."/>
            <person name="Kolade O."/>
            <person name="Nnabue I."/>
            <person name="Nwadili C.O."/>
            <person name="Hribova E."/>
            <person name="Parker M."/>
            <person name="Nwogha J."/>
            <person name="Shu S."/>
            <person name="Carlson J."/>
            <person name="Kariba R."/>
            <person name="Muthemba S."/>
            <person name="Knop K."/>
            <person name="Barton G.J."/>
            <person name="Sherwood A.V."/>
            <person name="Lopez-Montes A."/>
            <person name="Asiedu R."/>
            <person name="Jamnadass R."/>
            <person name="Muchugi A."/>
            <person name="Goodstein D."/>
            <person name="Egesi C.N."/>
            <person name="Featherston J."/>
            <person name="Asfaw A."/>
            <person name="Simpson G.G."/>
            <person name="Dolezel J."/>
            <person name="Hendre P.S."/>
            <person name="Van Deynze A."/>
            <person name="Kumar P.L."/>
            <person name="Obidiegwu J.E."/>
            <person name="Bhattacharjee R."/>
            <person name="Rokhsar D.S."/>
        </authorList>
    </citation>
    <scope>NUCLEOTIDE SEQUENCE [LARGE SCALE GENOMIC DNA]</scope>
    <source>
        <strain evidence="2">cv. TDa95/00328</strain>
    </source>
</reference>
<protein>
    <submittedName>
        <fullName evidence="1">Uncharacterized protein</fullName>
    </submittedName>
</protein>
<keyword evidence="2" id="KW-1185">Reference proteome</keyword>